<organism evidence="1 2">
    <name type="scientific">Phyllostomus discolor</name>
    <name type="common">pale spear-nosed bat</name>
    <dbReference type="NCBI Taxonomy" id="89673"/>
    <lineage>
        <taxon>Eukaryota</taxon>
        <taxon>Metazoa</taxon>
        <taxon>Chordata</taxon>
        <taxon>Craniata</taxon>
        <taxon>Vertebrata</taxon>
        <taxon>Euteleostomi</taxon>
        <taxon>Mammalia</taxon>
        <taxon>Eutheria</taxon>
        <taxon>Laurasiatheria</taxon>
        <taxon>Chiroptera</taxon>
        <taxon>Yangochiroptera</taxon>
        <taxon>Phyllostomidae</taxon>
        <taxon>Phyllostominae</taxon>
        <taxon>Phyllostomus</taxon>
    </lineage>
</organism>
<dbReference type="Proteomes" id="UP000664940">
    <property type="component" value="Unassembled WGS sequence"/>
</dbReference>
<dbReference type="AlphaFoldDB" id="A0A834DP73"/>
<reference evidence="1 2" key="1">
    <citation type="journal article" date="2020" name="Nature">
        <title>Six reference-quality genomes reveal evolution of bat adaptations.</title>
        <authorList>
            <person name="Jebb D."/>
            <person name="Huang Z."/>
            <person name="Pippel M."/>
            <person name="Hughes G.M."/>
            <person name="Lavrichenko K."/>
            <person name="Devanna P."/>
            <person name="Winkler S."/>
            <person name="Jermiin L.S."/>
            <person name="Skirmuntt E.C."/>
            <person name="Katzourakis A."/>
            <person name="Burkitt-Gray L."/>
            <person name="Ray D.A."/>
            <person name="Sullivan K.A.M."/>
            <person name="Roscito J.G."/>
            <person name="Kirilenko B.M."/>
            <person name="Davalos L.M."/>
            <person name="Corthals A.P."/>
            <person name="Power M.L."/>
            <person name="Jones G."/>
            <person name="Ransome R.D."/>
            <person name="Dechmann D.K.N."/>
            <person name="Locatelli A.G."/>
            <person name="Puechmaille S.J."/>
            <person name="Fedrigo O."/>
            <person name="Jarvis E.D."/>
            <person name="Hiller M."/>
            <person name="Vernes S.C."/>
            <person name="Myers E.W."/>
            <person name="Teeling E.C."/>
        </authorList>
    </citation>
    <scope>NUCLEOTIDE SEQUENCE [LARGE SCALE GENOMIC DNA]</scope>
    <source>
        <strain evidence="1">Bat1K_MPI-CBG_1</strain>
    </source>
</reference>
<evidence type="ECO:0000313" key="2">
    <source>
        <dbReference type="Proteomes" id="UP000664940"/>
    </source>
</evidence>
<evidence type="ECO:0000313" key="1">
    <source>
        <dbReference type="EMBL" id="KAF6088296.1"/>
    </source>
</evidence>
<accession>A0A834DP73</accession>
<gene>
    <name evidence="1" type="ORF">HJG60_008152</name>
</gene>
<proteinExistence type="predicted"/>
<dbReference type="EMBL" id="JABVXQ010000010">
    <property type="protein sequence ID" value="KAF6088296.1"/>
    <property type="molecule type" value="Genomic_DNA"/>
</dbReference>
<name>A0A834DP73_9CHIR</name>
<sequence length="142" mass="15181">MPLQPPEPHQPGLPLSFNVKPFVICIYFLENISIMSVASRKGDTRCVWTGLESTARVGAASVPKTPSSVASSDAKAAFPVICEGVLSVPVWLEVQPAHVAGQCRRILCSWGQVGGAVFAKKKLWLLYDFLAMGPTVDSSGIP</sequence>
<protein>
    <submittedName>
        <fullName evidence="1">Uncharacterized protein</fullName>
    </submittedName>
</protein>
<comment type="caution">
    <text evidence="1">The sequence shown here is derived from an EMBL/GenBank/DDBJ whole genome shotgun (WGS) entry which is preliminary data.</text>
</comment>